<gene>
    <name evidence="3" type="ORF">CBOVIS_LOCUS5592</name>
</gene>
<feature type="compositionally biased region" description="Low complexity" evidence="1">
    <location>
        <begin position="68"/>
        <end position="77"/>
    </location>
</feature>
<keyword evidence="4" id="KW-1185">Reference proteome</keyword>
<dbReference type="AlphaFoldDB" id="A0A8S1EH68"/>
<keyword evidence="2" id="KW-1133">Transmembrane helix</keyword>
<accession>A0A8S1EH68</accession>
<sequence length="206" mass="24453">MIPSTSTDPPLNDSIQMLSELTDYEDALSSEEEFHRLCTTLKNQIRQKTKARKERKNETKIIRPKAVSYDSVSSSEHSSIEKLQPGEMRSRRGTGLSRRHSDSDNGEWKMLNFAFQEMTHYPILIQLNEHLSEIAKQLNEIEATNVMQLKIIMHLLTRMSKPRQSWFQIILRTLKNFQFFIFAFTWPFMARVIYYWYLRLFRPTIT</sequence>
<organism evidence="3 4">
    <name type="scientific">Caenorhabditis bovis</name>
    <dbReference type="NCBI Taxonomy" id="2654633"/>
    <lineage>
        <taxon>Eukaryota</taxon>
        <taxon>Metazoa</taxon>
        <taxon>Ecdysozoa</taxon>
        <taxon>Nematoda</taxon>
        <taxon>Chromadorea</taxon>
        <taxon>Rhabditida</taxon>
        <taxon>Rhabditina</taxon>
        <taxon>Rhabditomorpha</taxon>
        <taxon>Rhabditoidea</taxon>
        <taxon>Rhabditidae</taxon>
        <taxon>Peloderinae</taxon>
        <taxon>Caenorhabditis</taxon>
    </lineage>
</organism>
<evidence type="ECO:0000256" key="2">
    <source>
        <dbReference type="SAM" id="Phobius"/>
    </source>
</evidence>
<evidence type="ECO:0000256" key="1">
    <source>
        <dbReference type="SAM" id="MobiDB-lite"/>
    </source>
</evidence>
<dbReference type="Proteomes" id="UP000494206">
    <property type="component" value="Unassembled WGS sequence"/>
</dbReference>
<name>A0A8S1EH68_9PELO</name>
<dbReference type="OrthoDB" id="5834869at2759"/>
<keyword evidence="2" id="KW-0472">Membrane</keyword>
<keyword evidence="2" id="KW-0812">Transmembrane</keyword>
<reference evidence="3 4" key="1">
    <citation type="submission" date="2020-04" db="EMBL/GenBank/DDBJ databases">
        <authorList>
            <person name="Laetsch R D."/>
            <person name="Stevens L."/>
            <person name="Kumar S."/>
            <person name="Blaxter L. M."/>
        </authorList>
    </citation>
    <scope>NUCLEOTIDE SEQUENCE [LARGE SCALE GENOMIC DNA]</scope>
</reference>
<comment type="caution">
    <text evidence="3">The sequence shown here is derived from an EMBL/GenBank/DDBJ whole genome shotgun (WGS) entry which is preliminary data.</text>
</comment>
<feature type="region of interest" description="Disordered" evidence="1">
    <location>
        <begin position="65"/>
        <end position="103"/>
    </location>
</feature>
<protein>
    <submittedName>
        <fullName evidence="3">Uncharacterized protein</fullName>
    </submittedName>
</protein>
<feature type="transmembrane region" description="Helical" evidence="2">
    <location>
        <begin position="177"/>
        <end position="197"/>
    </location>
</feature>
<proteinExistence type="predicted"/>
<evidence type="ECO:0000313" key="4">
    <source>
        <dbReference type="Proteomes" id="UP000494206"/>
    </source>
</evidence>
<evidence type="ECO:0000313" key="3">
    <source>
        <dbReference type="EMBL" id="CAB3403072.1"/>
    </source>
</evidence>
<dbReference type="EMBL" id="CADEPM010000003">
    <property type="protein sequence ID" value="CAB3403072.1"/>
    <property type="molecule type" value="Genomic_DNA"/>
</dbReference>